<comment type="caution">
    <text evidence="4">The sequence shown here is derived from an EMBL/GenBank/DDBJ whole genome shotgun (WGS) entry which is preliminary data.</text>
</comment>
<dbReference type="PANTHER" id="PTHR43400">
    <property type="entry name" value="FUMARATE REDUCTASE"/>
    <property type="match status" value="1"/>
</dbReference>
<dbReference type="OrthoDB" id="416565at2759"/>
<dbReference type="Gene3D" id="3.50.50.60">
    <property type="entry name" value="FAD/NAD(P)-binding domain"/>
    <property type="match status" value="1"/>
</dbReference>
<evidence type="ECO:0000313" key="6">
    <source>
        <dbReference type="Proteomes" id="UP001152797"/>
    </source>
</evidence>
<gene>
    <name evidence="4" type="ORF">C1SCF055_LOCUS20917</name>
</gene>
<protein>
    <submittedName>
        <fullName evidence="5">Fumarate reductase</fullName>
    </submittedName>
</protein>
<feature type="domain" description="FAD-dependent oxidoreductase 2 FAD-binding" evidence="3">
    <location>
        <begin position="11"/>
        <end position="190"/>
    </location>
</feature>
<evidence type="ECO:0000256" key="2">
    <source>
        <dbReference type="ARBA" id="ARBA00023002"/>
    </source>
</evidence>
<dbReference type="EMBL" id="CAMXCT010001929">
    <property type="protein sequence ID" value="CAI3994260.1"/>
    <property type="molecule type" value="Genomic_DNA"/>
</dbReference>
<keyword evidence="1" id="KW-0285">Flavoprotein</keyword>
<reference evidence="5 6" key="2">
    <citation type="submission" date="2024-05" db="EMBL/GenBank/DDBJ databases">
        <authorList>
            <person name="Chen Y."/>
            <person name="Shah S."/>
            <person name="Dougan E. K."/>
            <person name="Thang M."/>
            <person name="Chan C."/>
        </authorList>
    </citation>
    <scope>NUCLEOTIDE SEQUENCE [LARGE SCALE GENOMIC DNA]</scope>
</reference>
<proteinExistence type="predicted"/>
<feature type="non-terminal residue" evidence="4">
    <location>
        <position position="1"/>
    </location>
</feature>
<evidence type="ECO:0000256" key="1">
    <source>
        <dbReference type="ARBA" id="ARBA00022630"/>
    </source>
</evidence>
<dbReference type="EMBL" id="CAMXCT030001929">
    <property type="protein sequence ID" value="CAL4781572.1"/>
    <property type="molecule type" value="Genomic_DNA"/>
</dbReference>
<dbReference type="PANTHER" id="PTHR43400:SF1">
    <property type="entry name" value="FUMARATE REDUCTASE"/>
    <property type="match status" value="1"/>
</dbReference>
<keyword evidence="6" id="KW-1185">Reference proteome</keyword>
<dbReference type="Proteomes" id="UP001152797">
    <property type="component" value="Unassembled WGS sequence"/>
</dbReference>
<dbReference type="GO" id="GO:0016491">
    <property type="term" value="F:oxidoreductase activity"/>
    <property type="evidence" value="ECO:0007669"/>
    <property type="project" value="UniProtKB-KW"/>
</dbReference>
<evidence type="ECO:0000313" key="5">
    <source>
        <dbReference type="EMBL" id="CAL4781572.1"/>
    </source>
</evidence>
<evidence type="ECO:0000259" key="3">
    <source>
        <dbReference type="Pfam" id="PF00890"/>
    </source>
</evidence>
<name>A0A9P1CMG1_9DINO</name>
<dbReference type="Pfam" id="PF00890">
    <property type="entry name" value="FAD_binding_2"/>
    <property type="match status" value="1"/>
</dbReference>
<keyword evidence="2" id="KW-0560">Oxidoreductase</keyword>
<sequence>ECHMALFPASHVVVVGGGFAGMVVANQVLERGGRILVLEKAAFCGGNSAKATAGINFLKNQDDSETHFRDDTLHAGQTNGELASLLCRNSSSDMNWLIDRFDLDFAVVSKLSCHARARTYRTKDSIPGMALTYALIQMVEKVAEVSDRARLVTKAEVFQLLLRDGKVVGCEYKKSGRSSKEYGPVVLCTGWQSQPNLMWVSVKYIPCRTHEYLLVLMISKAAQPKRQDAP</sequence>
<dbReference type="AlphaFoldDB" id="A0A9P1CMG1"/>
<organism evidence="4">
    <name type="scientific">Cladocopium goreaui</name>
    <dbReference type="NCBI Taxonomy" id="2562237"/>
    <lineage>
        <taxon>Eukaryota</taxon>
        <taxon>Sar</taxon>
        <taxon>Alveolata</taxon>
        <taxon>Dinophyceae</taxon>
        <taxon>Suessiales</taxon>
        <taxon>Symbiodiniaceae</taxon>
        <taxon>Cladocopium</taxon>
    </lineage>
</organism>
<reference evidence="4" key="1">
    <citation type="submission" date="2022-10" db="EMBL/GenBank/DDBJ databases">
        <authorList>
            <person name="Chen Y."/>
            <person name="Dougan E. K."/>
            <person name="Chan C."/>
            <person name="Rhodes N."/>
            <person name="Thang M."/>
        </authorList>
    </citation>
    <scope>NUCLEOTIDE SEQUENCE</scope>
</reference>
<dbReference type="EMBL" id="CAMXCT020001929">
    <property type="protein sequence ID" value="CAL1147635.1"/>
    <property type="molecule type" value="Genomic_DNA"/>
</dbReference>
<dbReference type="InterPro" id="IPR036188">
    <property type="entry name" value="FAD/NAD-bd_sf"/>
</dbReference>
<dbReference type="InterPro" id="IPR003953">
    <property type="entry name" value="FAD-dep_OxRdtase_2_FAD-bd"/>
</dbReference>
<dbReference type="InterPro" id="IPR050315">
    <property type="entry name" value="FAD-oxidoreductase_2"/>
</dbReference>
<accession>A0A9P1CMG1</accession>
<evidence type="ECO:0000313" key="4">
    <source>
        <dbReference type="EMBL" id="CAI3994260.1"/>
    </source>
</evidence>
<dbReference type="SUPFAM" id="SSF51905">
    <property type="entry name" value="FAD/NAD(P)-binding domain"/>
    <property type="match status" value="1"/>
</dbReference>